<accession>D3HMA7</accession>
<dbReference type="Gene3D" id="3.90.1140.10">
    <property type="entry name" value="Cyclic phosphodiesterase"/>
    <property type="match status" value="1"/>
</dbReference>
<gene>
    <name evidence="1" type="ordered locus">LLO_3143</name>
</gene>
<dbReference type="OrthoDB" id="79662at2"/>
<organism evidence="1 2">
    <name type="scientific">Legionella longbeachae serogroup 1 (strain NSW150)</name>
    <dbReference type="NCBI Taxonomy" id="661367"/>
    <lineage>
        <taxon>Bacteria</taxon>
        <taxon>Pseudomonadati</taxon>
        <taxon>Pseudomonadota</taxon>
        <taxon>Gammaproteobacteria</taxon>
        <taxon>Legionellales</taxon>
        <taxon>Legionellaceae</taxon>
        <taxon>Legionella</taxon>
    </lineage>
</organism>
<dbReference type="eggNOG" id="COG1514">
    <property type="taxonomic scope" value="Bacteria"/>
</dbReference>
<dbReference type="HOGENOM" id="CLU_092384_0_0_6"/>
<dbReference type="EMBL" id="FN650140">
    <property type="protein sequence ID" value="CBJ13596.1"/>
    <property type="molecule type" value="Genomic_DNA"/>
</dbReference>
<evidence type="ECO:0000313" key="1">
    <source>
        <dbReference type="EMBL" id="CBJ13596.1"/>
    </source>
</evidence>
<dbReference type="Proteomes" id="UP000001060">
    <property type="component" value="Chromosome"/>
</dbReference>
<name>D3HMA7_LEGLN</name>
<protein>
    <submittedName>
        <fullName evidence="1">Uncharacterized protein</fullName>
    </submittedName>
</protein>
<dbReference type="KEGG" id="llo:LLO_3143"/>
<sequence>MKLIIKIFILFLVTFYTYAQKVNVYLLFDAPNLSKSIEEFNIYLKKNKFLTRYHIEPFLSHHPLHITLFLADYPEEHINELQKRVSKIARHWHPIQIKTTQLVVVGGYVMLDVDNSNQANGHNPELQRLSDQITMELTELRNFKAPTPGWTTSMPDKRKAFLRYGSPNVFFEYNPHFTLMAKHFIDPIQAKQFQQEMSQLIQSYKFPKILSQSSVIAIGYVDSFGQITQEIQRINLNTLSEPTKTNLKSFP</sequence>
<evidence type="ECO:0000313" key="2">
    <source>
        <dbReference type="Proteomes" id="UP000001060"/>
    </source>
</evidence>
<reference evidence="1 2" key="1">
    <citation type="journal article" date="2010" name="PLoS Genet.">
        <title>Analysis of the Legionella longbeachae genome and transcriptome uncovers unique strategies to cause Legionnaires' disease.</title>
        <authorList>
            <person name="Cazalet C."/>
            <person name="Gomez-Valero L."/>
            <person name="Rusniok C."/>
            <person name="Lomma M."/>
            <person name="Dervins-Ravault D."/>
            <person name="Newton H."/>
            <person name="Sansom F."/>
            <person name="Jarraud S."/>
            <person name="Zidane N."/>
            <person name="Ma L."/>
            <person name="Bouchier C."/>
            <person name="Etienne J."/>
            <person name="Hartland E."/>
            <person name="Buchrieser C."/>
        </authorList>
    </citation>
    <scope>NUCLEOTIDE SEQUENCE [LARGE SCALE GENOMIC DNA]</scope>
    <source>
        <strain evidence="1 2">NSW150</strain>
    </source>
</reference>
<dbReference type="AlphaFoldDB" id="D3HMA7"/>
<dbReference type="RefSeq" id="WP_012979491.1">
    <property type="nucleotide sequence ID" value="NC_013861.1"/>
</dbReference>
<keyword evidence="2" id="KW-1185">Reference proteome</keyword>
<dbReference type="GeneID" id="40927327"/>
<proteinExistence type="predicted"/>
<dbReference type="Pfam" id="PF13563">
    <property type="entry name" value="2_5_RNA_ligase2"/>
    <property type="match status" value="1"/>
</dbReference>